<evidence type="ECO:0000256" key="5">
    <source>
        <dbReference type="ARBA" id="ARBA00022801"/>
    </source>
</evidence>
<dbReference type="Proteomes" id="UP000235564">
    <property type="component" value="Unassembled WGS sequence"/>
</dbReference>
<evidence type="ECO:0000256" key="7">
    <source>
        <dbReference type="RuleBase" id="RU362042"/>
    </source>
</evidence>
<dbReference type="PRINTS" id="PR00727">
    <property type="entry name" value="LEADERPTASE"/>
</dbReference>
<evidence type="ECO:0000256" key="3">
    <source>
        <dbReference type="ARBA" id="ARBA00013208"/>
    </source>
</evidence>
<sequence>MIDKQKAKLNMKVQWTKFIVVLALYLLFLYWVKSWWGLLVIPFIYDVYITKKIRWQWWKDAEAPVRFVMSWVDALVFALVAVYFINLFVFQNYVIPSSSLEKSLLTGDYLFVSKVSYGPRIPQTPLTMPLTQHTLPIINTKSYIEFPHWDYRRVKGLGNVKLNDIVVFNYPAGDTICTELPYQTEYYSMVYGFGQQIFEQNNGAPIDLNTLNKQQQHDYFEQVYALGRQYVASNPVEFGSIDSRPTDRRENYVKRCVGLPGQTLQIKNRIVYLDGKPNKEPDNVQYTYYIKLKQHIPDDLMKELGISMEDLGSLNQRGCMPLTKATAKALAARKDIVESISINTDATVGDLYPLNAVTNWTRDNYGPIWIPAKGKTINLDMNNIAVYERPIRVYENNELKIKNNQIYINGRLAKSYTFKMDYYWMMGDNRHNSADSRYWGFVPEDHIVGKPIFIWWSSDPDRKGLGGIRWNRLFNMVDNIK</sequence>
<dbReference type="InterPro" id="IPR019533">
    <property type="entry name" value="Peptidase_S26"/>
</dbReference>
<dbReference type="PANTHER" id="PTHR43390">
    <property type="entry name" value="SIGNAL PEPTIDASE I"/>
    <property type="match status" value="1"/>
</dbReference>
<keyword evidence="7" id="KW-0645">Protease</keyword>
<comment type="caution">
    <text evidence="9">The sequence shown here is derived from an EMBL/GenBank/DDBJ whole genome shotgun (WGS) entry which is preliminary data.</text>
</comment>
<proteinExistence type="inferred from homology"/>
<feature type="transmembrane region" description="Helical" evidence="7">
    <location>
        <begin position="65"/>
        <end position="90"/>
    </location>
</feature>
<dbReference type="CDD" id="cd06530">
    <property type="entry name" value="S26_SPase_I"/>
    <property type="match status" value="2"/>
</dbReference>
<dbReference type="PANTHER" id="PTHR43390:SF1">
    <property type="entry name" value="CHLOROPLAST PROCESSING PEPTIDASE"/>
    <property type="match status" value="1"/>
</dbReference>
<dbReference type="GO" id="GO:0016020">
    <property type="term" value="C:membrane"/>
    <property type="evidence" value="ECO:0007669"/>
    <property type="project" value="UniProtKB-SubCell"/>
</dbReference>
<dbReference type="EMBL" id="PNGJ01000001">
    <property type="protein sequence ID" value="PMC25319.1"/>
    <property type="molecule type" value="Genomic_DNA"/>
</dbReference>
<feature type="active site" evidence="6">
    <location>
        <position position="99"/>
    </location>
</feature>
<dbReference type="NCBIfam" id="TIGR02227">
    <property type="entry name" value="sigpep_I_bact"/>
    <property type="match status" value="1"/>
</dbReference>
<dbReference type="InterPro" id="IPR000223">
    <property type="entry name" value="Pept_S26A_signal_pept_1"/>
</dbReference>
<accession>A0A2N6QTI0</accession>
<name>A0A2N6QTI0_9BACT</name>
<evidence type="ECO:0000313" key="10">
    <source>
        <dbReference type="Proteomes" id="UP000235564"/>
    </source>
</evidence>
<dbReference type="AlphaFoldDB" id="A0A2N6QTI0"/>
<feature type="active site" evidence="6">
    <location>
        <position position="254"/>
    </location>
</feature>
<gene>
    <name evidence="9" type="primary">lepB</name>
    <name evidence="9" type="ORF">CJ231_00460</name>
</gene>
<evidence type="ECO:0000313" key="9">
    <source>
        <dbReference type="EMBL" id="PMC25319.1"/>
    </source>
</evidence>
<reference evidence="9 10" key="1">
    <citation type="submission" date="2017-09" db="EMBL/GenBank/DDBJ databases">
        <title>Bacterial strain isolated from the female urinary microbiota.</title>
        <authorList>
            <person name="Thomas-White K."/>
            <person name="Kumar N."/>
            <person name="Forster S."/>
            <person name="Putonti C."/>
            <person name="Lawley T."/>
            <person name="Wolfe A.J."/>
        </authorList>
    </citation>
    <scope>NUCLEOTIDE SEQUENCE [LARGE SCALE GENOMIC DNA]</scope>
    <source>
        <strain evidence="9 10">UMB0536</strain>
    </source>
</reference>
<dbReference type="GO" id="GO:0009003">
    <property type="term" value="F:signal peptidase activity"/>
    <property type="evidence" value="ECO:0007669"/>
    <property type="project" value="UniProtKB-EC"/>
</dbReference>
<dbReference type="OrthoDB" id="9802919at2"/>
<comment type="subcellular location">
    <subcellularLocation>
        <location evidence="7">Membrane</location>
        <topology evidence="7">Single-pass type II membrane protein</topology>
    </subcellularLocation>
</comment>
<keyword evidence="7" id="KW-0472">Membrane</keyword>
<feature type="transmembrane region" description="Helical" evidence="7">
    <location>
        <begin position="20"/>
        <end position="45"/>
    </location>
</feature>
<dbReference type="SUPFAM" id="SSF51306">
    <property type="entry name" value="LexA/Signal peptidase"/>
    <property type="match status" value="2"/>
</dbReference>
<comment type="caution">
    <text evidence="7">Lacks conserved residue(s) required for the propagation of feature annotation.</text>
</comment>
<feature type="domain" description="Peptidase S26" evidence="8">
    <location>
        <begin position="379"/>
        <end position="456"/>
    </location>
</feature>
<dbReference type="Pfam" id="PF10502">
    <property type="entry name" value="Peptidase_S26"/>
    <property type="match status" value="2"/>
</dbReference>
<organism evidence="9 10">
    <name type="scientific">Hoylesella buccalis</name>
    <dbReference type="NCBI Taxonomy" id="28127"/>
    <lineage>
        <taxon>Bacteria</taxon>
        <taxon>Pseudomonadati</taxon>
        <taxon>Bacteroidota</taxon>
        <taxon>Bacteroidia</taxon>
        <taxon>Bacteroidales</taxon>
        <taxon>Prevotellaceae</taxon>
        <taxon>Hoylesella</taxon>
    </lineage>
</organism>
<keyword evidence="7" id="KW-1133">Transmembrane helix</keyword>
<comment type="catalytic activity">
    <reaction evidence="1 7">
        <text>Cleavage of hydrophobic, N-terminal signal or leader sequences from secreted and periplasmic proteins.</text>
        <dbReference type="EC" id="3.4.21.89"/>
    </reaction>
</comment>
<dbReference type="InterPro" id="IPR019758">
    <property type="entry name" value="Pept_S26A_signal_pept_1_CS"/>
</dbReference>
<dbReference type="PROSITE" id="PS00761">
    <property type="entry name" value="SPASE_I_3"/>
    <property type="match status" value="1"/>
</dbReference>
<protein>
    <recommendedName>
        <fullName evidence="4 7">Signal peptidase I</fullName>
        <ecNumber evidence="3 7">3.4.21.89</ecNumber>
    </recommendedName>
</protein>
<dbReference type="RefSeq" id="WP_102696252.1">
    <property type="nucleotide sequence ID" value="NZ_PNGJ01000001.1"/>
</dbReference>
<evidence type="ECO:0000256" key="6">
    <source>
        <dbReference type="PIRSR" id="PIRSR600223-1"/>
    </source>
</evidence>
<keyword evidence="7" id="KW-0812">Transmembrane</keyword>
<evidence type="ECO:0000256" key="2">
    <source>
        <dbReference type="ARBA" id="ARBA00009370"/>
    </source>
</evidence>
<comment type="similarity">
    <text evidence="2 7">Belongs to the peptidase S26 family.</text>
</comment>
<dbReference type="Gene3D" id="2.10.109.10">
    <property type="entry name" value="Umud Fragment, subunit A"/>
    <property type="match status" value="2"/>
</dbReference>
<dbReference type="GO" id="GO:0004252">
    <property type="term" value="F:serine-type endopeptidase activity"/>
    <property type="evidence" value="ECO:0007669"/>
    <property type="project" value="InterPro"/>
</dbReference>
<keyword evidence="5 7" id="KW-0378">Hydrolase</keyword>
<dbReference type="EC" id="3.4.21.89" evidence="3 7"/>
<dbReference type="InterPro" id="IPR036286">
    <property type="entry name" value="LexA/Signal_pep-like_sf"/>
</dbReference>
<dbReference type="GO" id="GO:0006465">
    <property type="term" value="P:signal peptide processing"/>
    <property type="evidence" value="ECO:0007669"/>
    <property type="project" value="InterPro"/>
</dbReference>
<evidence type="ECO:0000256" key="1">
    <source>
        <dbReference type="ARBA" id="ARBA00000677"/>
    </source>
</evidence>
<feature type="domain" description="Peptidase S26" evidence="8">
    <location>
        <begin position="69"/>
        <end position="289"/>
    </location>
</feature>
<evidence type="ECO:0000259" key="8">
    <source>
        <dbReference type="Pfam" id="PF10502"/>
    </source>
</evidence>
<evidence type="ECO:0000256" key="4">
    <source>
        <dbReference type="ARBA" id="ARBA00019232"/>
    </source>
</evidence>